<evidence type="ECO:0000313" key="1">
    <source>
        <dbReference type="EMBL" id="TFK74705.1"/>
    </source>
</evidence>
<accession>A0ACD3BA49</accession>
<dbReference type="Proteomes" id="UP000308600">
    <property type="component" value="Unassembled WGS sequence"/>
</dbReference>
<name>A0ACD3BA49_9AGAR</name>
<keyword evidence="2" id="KW-1185">Reference proteome</keyword>
<gene>
    <name evidence="1" type="ORF">BDN72DRAFT_833239</name>
</gene>
<reference evidence="1 2" key="1">
    <citation type="journal article" date="2019" name="Nat. Ecol. Evol.">
        <title>Megaphylogeny resolves global patterns of mushroom evolution.</title>
        <authorList>
            <person name="Varga T."/>
            <person name="Krizsan K."/>
            <person name="Foldi C."/>
            <person name="Dima B."/>
            <person name="Sanchez-Garcia M."/>
            <person name="Sanchez-Ramirez S."/>
            <person name="Szollosi G.J."/>
            <person name="Szarkandi J.G."/>
            <person name="Papp V."/>
            <person name="Albert L."/>
            <person name="Andreopoulos W."/>
            <person name="Angelini C."/>
            <person name="Antonin V."/>
            <person name="Barry K.W."/>
            <person name="Bougher N.L."/>
            <person name="Buchanan P."/>
            <person name="Buyck B."/>
            <person name="Bense V."/>
            <person name="Catcheside P."/>
            <person name="Chovatia M."/>
            <person name="Cooper J."/>
            <person name="Damon W."/>
            <person name="Desjardin D."/>
            <person name="Finy P."/>
            <person name="Geml J."/>
            <person name="Haridas S."/>
            <person name="Hughes K."/>
            <person name="Justo A."/>
            <person name="Karasinski D."/>
            <person name="Kautmanova I."/>
            <person name="Kiss B."/>
            <person name="Kocsube S."/>
            <person name="Kotiranta H."/>
            <person name="LaButti K.M."/>
            <person name="Lechner B.E."/>
            <person name="Liimatainen K."/>
            <person name="Lipzen A."/>
            <person name="Lukacs Z."/>
            <person name="Mihaltcheva S."/>
            <person name="Morgado L.N."/>
            <person name="Niskanen T."/>
            <person name="Noordeloos M.E."/>
            <person name="Ohm R.A."/>
            <person name="Ortiz-Santana B."/>
            <person name="Ovrebo C."/>
            <person name="Racz N."/>
            <person name="Riley R."/>
            <person name="Savchenko A."/>
            <person name="Shiryaev A."/>
            <person name="Soop K."/>
            <person name="Spirin V."/>
            <person name="Szebenyi C."/>
            <person name="Tomsovsky M."/>
            <person name="Tulloss R.E."/>
            <person name="Uehling J."/>
            <person name="Grigoriev I.V."/>
            <person name="Vagvolgyi C."/>
            <person name="Papp T."/>
            <person name="Martin F.M."/>
            <person name="Miettinen O."/>
            <person name="Hibbett D.S."/>
            <person name="Nagy L.G."/>
        </authorList>
    </citation>
    <scope>NUCLEOTIDE SEQUENCE [LARGE SCALE GENOMIC DNA]</scope>
    <source>
        <strain evidence="1 2">NL-1719</strain>
    </source>
</reference>
<sequence length="363" mass="39854">MTLPRLLISILLFGLLSTLVHAASDDKKRSGNNETIERTIQLRTHSLFAPYIDQDLQNRWWDFGADSYVNTNKHVRLTRAAASQMGWLWSRLAITATNFVVEVEFKITGESSHLFGDGLAVWLTKDRAQPGPVFGSKDNFEGLGIFLDTYANSRHTYSFPRIGAMLGDGKTSYDVGSDGDAQMLGGCSANFRRTNVATKLKITYLKEKSLDIKIQYKAWDDWMDCIFVRNFTLPTNPYLGFSALTGDVFDAHDIISISSSSVILASQNTRDRTGNKFQDAALTSNSWLTTFFKLVVFLGVCGGIVYAVKEYRRRQGSSGGFGGGNFGTLGNFGNFGRNDGGFGGGMRGTGGGLGGGMYDAKRF</sequence>
<dbReference type="EMBL" id="ML208267">
    <property type="protein sequence ID" value="TFK74705.1"/>
    <property type="molecule type" value="Genomic_DNA"/>
</dbReference>
<evidence type="ECO:0000313" key="2">
    <source>
        <dbReference type="Proteomes" id="UP000308600"/>
    </source>
</evidence>
<protein>
    <submittedName>
        <fullName evidence="1">Uncharacterized protein</fullName>
    </submittedName>
</protein>
<organism evidence="1 2">
    <name type="scientific">Pluteus cervinus</name>
    <dbReference type="NCBI Taxonomy" id="181527"/>
    <lineage>
        <taxon>Eukaryota</taxon>
        <taxon>Fungi</taxon>
        <taxon>Dikarya</taxon>
        <taxon>Basidiomycota</taxon>
        <taxon>Agaricomycotina</taxon>
        <taxon>Agaricomycetes</taxon>
        <taxon>Agaricomycetidae</taxon>
        <taxon>Agaricales</taxon>
        <taxon>Pluteineae</taxon>
        <taxon>Pluteaceae</taxon>
        <taxon>Pluteus</taxon>
    </lineage>
</organism>
<proteinExistence type="predicted"/>